<protein>
    <submittedName>
        <fullName evidence="1">Uncharacterized protein</fullName>
    </submittedName>
</protein>
<dbReference type="EMBL" id="AHOP02000065">
    <property type="protein sequence ID" value="EMO38769.1"/>
    <property type="molecule type" value="Genomic_DNA"/>
</dbReference>
<accession>M6UCF6</accession>
<dbReference type="Proteomes" id="UP000012153">
    <property type="component" value="Unassembled WGS sequence"/>
</dbReference>
<reference evidence="1 2" key="1">
    <citation type="submission" date="2013-01" db="EMBL/GenBank/DDBJ databases">
        <authorList>
            <person name="Harkins D.M."/>
            <person name="Durkin A.S."/>
            <person name="Brinkac L.M."/>
            <person name="Haft D.H."/>
            <person name="Selengut J.D."/>
            <person name="Sanka R."/>
            <person name="DePew J."/>
            <person name="Purushe J."/>
            <person name="Matthias M.A."/>
            <person name="Vinetz J.M."/>
            <person name="Sutton G.G."/>
            <person name="Nierman W.C."/>
            <person name="Fouts D.E."/>
        </authorList>
    </citation>
    <scope>NUCLEOTIDE SEQUENCE [LARGE SCALE GENOMIC DNA]</scope>
    <source>
        <strain evidence="1 2">ZUN142</strain>
    </source>
</reference>
<evidence type="ECO:0000313" key="2">
    <source>
        <dbReference type="Proteomes" id="UP000012153"/>
    </source>
</evidence>
<gene>
    <name evidence="1" type="ORF">LEP1GSC186_2718</name>
</gene>
<evidence type="ECO:0000313" key="1">
    <source>
        <dbReference type="EMBL" id="EMO38769.1"/>
    </source>
</evidence>
<comment type="caution">
    <text evidence="1">The sequence shown here is derived from an EMBL/GenBank/DDBJ whole genome shotgun (WGS) entry which is preliminary data.</text>
</comment>
<organism evidence="1 2">
    <name type="scientific">Leptospira noguchii serovar Autumnalis str. ZUN142</name>
    <dbReference type="NCBI Taxonomy" id="1085540"/>
    <lineage>
        <taxon>Bacteria</taxon>
        <taxon>Pseudomonadati</taxon>
        <taxon>Spirochaetota</taxon>
        <taxon>Spirochaetia</taxon>
        <taxon>Leptospirales</taxon>
        <taxon>Leptospiraceae</taxon>
        <taxon>Leptospira</taxon>
    </lineage>
</organism>
<dbReference type="AlphaFoldDB" id="M6UCF6"/>
<name>M6UCF6_9LEPT</name>
<proteinExistence type="predicted"/>
<sequence>MFNLFQILECRVYFKKQTTQLDVIFQGRSVKSKFVGTITFFKVGL</sequence>